<name>A0ABU7G7Q1_9ALTE</name>
<dbReference type="PANTHER" id="PTHR32089">
    <property type="entry name" value="METHYL-ACCEPTING CHEMOTAXIS PROTEIN MCPB"/>
    <property type="match status" value="1"/>
</dbReference>
<feature type="transmembrane region" description="Helical" evidence="6">
    <location>
        <begin position="7"/>
        <end position="26"/>
    </location>
</feature>
<keyword evidence="2 4" id="KW-0807">Transducer</keyword>
<dbReference type="SUPFAM" id="SSF58104">
    <property type="entry name" value="Methyl-accepting chemotaxis protein (MCP) signaling domain"/>
    <property type="match status" value="1"/>
</dbReference>
<evidence type="ECO:0000256" key="5">
    <source>
        <dbReference type="SAM" id="Coils"/>
    </source>
</evidence>
<comment type="subcellular location">
    <subcellularLocation>
        <location evidence="1">Membrane</location>
    </subcellularLocation>
</comment>
<keyword evidence="6" id="KW-1133">Transmembrane helix</keyword>
<comment type="caution">
    <text evidence="8">The sequence shown here is derived from an EMBL/GenBank/DDBJ whole genome shotgun (WGS) entry which is preliminary data.</text>
</comment>
<dbReference type="SMART" id="SM00283">
    <property type="entry name" value="MA"/>
    <property type="match status" value="1"/>
</dbReference>
<gene>
    <name evidence="8" type="ORF">SNR37_000648</name>
</gene>
<feature type="coiled-coil region" evidence="5">
    <location>
        <begin position="268"/>
        <end position="309"/>
    </location>
</feature>
<dbReference type="InterPro" id="IPR004089">
    <property type="entry name" value="MCPsignal_dom"/>
</dbReference>
<dbReference type="PANTHER" id="PTHR32089:SF112">
    <property type="entry name" value="LYSOZYME-LIKE PROTEIN-RELATED"/>
    <property type="match status" value="1"/>
</dbReference>
<keyword evidence="5" id="KW-0175">Coiled coil</keyword>
<evidence type="ECO:0000313" key="9">
    <source>
        <dbReference type="Proteomes" id="UP001310248"/>
    </source>
</evidence>
<keyword evidence="6" id="KW-0812">Transmembrane</keyword>
<dbReference type="RefSeq" id="WP_329776255.1">
    <property type="nucleotide sequence ID" value="NZ_JAYDYW010000012.1"/>
</dbReference>
<organism evidence="8 9">
    <name type="scientific">Agarivorans aestuarii</name>
    <dbReference type="NCBI Taxonomy" id="1563703"/>
    <lineage>
        <taxon>Bacteria</taxon>
        <taxon>Pseudomonadati</taxon>
        <taxon>Pseudomonadota</taxon>
        <taxon>Gammaproteobacteria</taxon>
        <taxon>Alteromonadales</taxon>
        <taxon>Alteromonadaceae</taxon>
        <taxon>Agarivorans</taxon>
    </lineage>
</organism>
<keyword evidence="9" id="KW-1185">Reference proteome</keyword>
<sequence length="363" mass="39654">MRSAATIFYSFLLGFLVLIGLSIIDLQQQQSIANLALVCLSLCLSGLTLSLLKLLMQQIEQPDKVHSKGLASYLFQDTRHQQLELLREQQRRVLEQQDALDEISHCSKELSLQAQSVASGAVQQADASQASASAVVEMSESIKDVAEQVKRVAEASFEAKRFSKLGQEAALIAQQGTEKMVAKGEVSLEKVTQLHQKSNTVSSISKTIEEIAEQTNLLALNASIEAARAGEHGRGFAIVANEVRNLANRSHQSANEISDSMREVQGNINEVLEHITQLTSQAQEIQDTVDNSRQQLKLIYTKNQELQAQTEMIASNSEQQHAATIELSAHINQVADSARENTSSAEQSADIAKHLSVLSQQGA</sequence>
<accession>A0ABU7G7Q1</accession>
<evidence type="ECO:0000313" key="8">
    <source>
        <dbReference type="EMBL" id="MEE1675323.1"/>
    </source>
</evidence>
<reference evidence="9" key="1">
    <citation type="submission" date="2023-07" db="EMBL/GenBank/DDBJ databases">
        <title>Draft genome sequence of Agarivorans aestuarii strain ZMCS4, a CAZymes producing bacteria isolated from the marine brown algae Clodostephus spongiosus.</title>
        <authorList>
            <person name="Lorente B."/>
            <person name="Cabral C."/>
            <person name="Frias J."/>
            <person name="Faria J."/>
            <person name="Toubarro D."/>
        </authorList>
    </citation>
    <scope>NUCLEOTIDE SEQUENCE [LARGE SCALE GENOMIC DNA]</scope>
    <source>
        <strain evidence="9">ZMCS4</strain>
    </source>
</reference>
<dbReference type="Proteomes" id="UP001310248">
    <property type="component" value="Unassembled WGS sequence"/>
</dbReference>
<dbReference type="PROSITE" id="PS50111">
    <property type="entry name" value="CHEMOTAXIS_TRANSDUC_2"/>
    <property type="match status" value="1"/>
</dbReference>
<comment type="similarity">
    <text evidence="3">Belongs to the methyl-accepting chemotaxis (MCP) protein family.</text>
</comment>
<evidence type="ECO:0000256" key="3">
    <source>
        <dbReference type="ARBA" id="ARBA00029447"/>
    </source>
</evidence>
<proteinExistence type="inferred from homology"/>
<dbReference type="Pfam" id="PF00015">
    <property type="entry name" value="MCPsignal"/>
    <property type="match status" value="1"/>
</dbReference>
<evidence type="ECO:0000259" key="7">
    <source>
        <dbReference type="PROSITE" id="PS50111"/>
    </source>
</evidence>
<dbReference type="PRINTS" id="PR00260">
    <property type="entry name" value="CHEMTRNSDUCR"/>
</dbReference>
<evidence type="ECO:0000256" key="4">
    <source>
        <dbReference type="PROSITE-ProRule" id="PRU00284"/>
    </source>
</evidence>
<dbReference type="EMBL" id="JAYDYW010000012">
    <property type="protein sequence ID" value="MEE1675323.1"/>
    <property type="molecule type" value="Genomic_DNA"/>
</dbReference>
<dbReference type="InterPro" id="IPR004090">
    <property type="entry name" value="Chemotax_Me-accpt_rcpt"/>
</dbReference>
<protein>
    <submittedName>
        <fullName evidence="8">Methyl-accepting chemotaxis protein</fullName>
    </submittedName>
</protein>
<feature type="domain" description="Methyl-accepting transducer" evidence="7">
    <location>
        <begin position="99"/>
        <end position="335"/>
    </location>
</feature>
<evidence type="ECO:0000256" key="2">
    <source>
        <dbReference type="ARBA" id="ARBA00023224"/>
    </source>
</evidence>
<evidence type="ECO:0000256" key="6">
    <source>
        <dbReference type="SAM" id="Phobius"/>
    </source>
</evidence>
<evidence type="ECO:0000256" key="1">
    <source>
        <dbReference type="ARBA" id="ARBA00004370"/>
    </source>
</evidence>
<keyword evidence="6" id="KW-0472">Membrane</keyword>
<dbReference type="Gene3D" id="1.10.287.950">
    <property type="entry name" value="Methyl-accepting chemotaxis protein"/>
    <property type="match status" value="1"/>
</dbReference>
<feature type="transmembrane region" description="Helical" evidence="6">
    <location>
        <begin position="32"/>
        <end position="52"/>
    </location>
</feature>